<sequence length="409" mass="44987">DNGDHVINGRSVARDAAAEDHKGGNAVRYIRVTRKRVNVSDLEPFREYEVTITAATTSDISKASEAVRAITMEGVPSAPSNISWQPKSTKEVCLSWQRPSNVNGNLMYYHLSYSHDDLIWNNLTIDSHSTETMLKGLVSNTNYSVQLVGVTAAGEGEPATTHVYIQAILKMEPQQPSTYFVVICVLSVLAALISLLMLLHCCRLLRQHRCTSSQAYQGVGSCQLVHVNGNASKGLSSDCRQGANGLDLGDYTPMLTSLHPHTTPRHLDTKGDVTIDGPLRDNIFRPPLDNLDDIDAEDDVTRKLLPIVLNSEDSSPQSLEDEDLHPLHNQHQLNRCNPQPQKHPPEYFKSDLQAQSQPIESKDMTSSLSHRKELVPNAKTSKILSAGPPGIARDELYVEEDESIAVGAT</sequence>
<keyword evidence="1" id="KW-0677">Repeat</keyword>
<protein>
    <recommendedName>
        <fullName evidence="4">Fibronectin type-III domain-containing protein</fullName>
    </recommendedName>
</protein>
<dbReference type="InterPro" id="IPR036116">
    <property type="entry name" value="FN3_sf"/>
</dbReference>
<dbReference type="PANTHER" id="PTHR46708:SF2">
    <property type="entry name" value="FIBRONECTIN TYPE-III DOMAIN-CONTAINING PROTEIN"/>
    <property type="match status" value="1"/>
</dbReference>
<dbReference type="InterPro" id="IPR003961">
    <property type="entry name" value="FN3_dom"/>
</dbReference>
<dbReference type="Pfam" id="PF00041">
    <property type="entry name" value="fn3"/>
    <property type="match status" value="1"/>
</dbReference>
<keyword evidence="3" id="KW-0812">Transmembrane</keyword>
<feature type="non-terminal residue" evidence="5">
    <location>
        <position position="1"/>
    </location>
</feature>
<evidence type="ECO:0000313" key="6">
    <source>
        <dbReference type="Proteomes" id="UP001497623"/>
    </source>
</evidence>
<dbReference type="SMART" id="SM00060">
    <property type="entry name" value="FN3"/>
    <property type="match status" value="1"/>
</dbReference>
<keyword evidence="3" id="KW-1133">Transmembrane helix</keyword>
<dbReference type="AlphaFoldDB" id="A0AAV2QMN2"/>
<name>A0AAV2QMN2_MEGNR</name>
<evidence type="ECO:0000256" key="3">
    <source>
        <dbReference type="SAM" id="Phobius"/>
    </source>
</evidence>
<dbReference type="SUPFAM" id="SSF49265">
    <property type="entry name" value="Fibronectin type III"/>
    <property type="match status" value="1"/>
</dbReference>
<proteinExistence type="predicted"/>
<dbReference type="Proteomes" id="UP001497623">
    <property type="component" value="Unassembled WGS sequence"/>
</dbReference>
<keyword evidence="3" id="KW-0472">Membrane</keyword>
<keyword evidence="6" id="KW-1185">Reference proteome</keyword>
<dbReference type="PROSITE" id="PS50853">
    <property type="entry name" value="FN3"/>
    <property type="match status" value="2"/>
</dbReference>
<dbReference type="Gene3D" id="2.60.40.10">
    <property type="entry name" value="Immunoglobulins"/>
    <property type="match status" value="2"/>
</dbReference>
<evidence type="ECO:0000259" key="4">
    <source>
        <dbReference type="PROSITE" id="PS50853"/>
    </source>
</evidence>
<gene>
    <name evidence="5" type="ORF">MNOR_LOCUS13616</name>
</gene>
<evidence type="ECO:0000313" key="5">
    <source>
        <dbReference type="EMBL" id="CAL4088713.1"/>
    </source>
</evidence>
<organism evidence="5 6">
    <name type="scientific">Meganyctiphanes norvegica</name>
    <name type="common">Northern krill</name>
    <name type="synonym">Thysanopoda norvegica</name>
    <dbReference type="NCBI Taxonomy" id="48144"/>
    <lineage>
        <taxon>Eukaryota</taxon>
        <taxon>Metazoa</taxon>
        <taxon>Ecdysozoa</taxon>
        <taxon>Arthropoda</taxon>
        <taxon>Crustacea</taxon>
        <taxon>Multicrustacea</taxon>
        <taxon>Malacostraca</taxon>
        <taxon>Eumalacostraca</taxon>
        <taxon>Eucarida</taxon>
        <taxon>Euphausiacea</taxon>
        <taxon>Euphausiidae</taxon>
        <taxon>Meganyctiphanes</taxon>
    </lineage>
</organism>
<comment type="caution">
    <text evidence="5">The sequence shown here is derived from an EMBL/GenBank/DDBJ whole genome shotgun (WGS) entry which is preliminary data.</text>
</comment>
<dbReference type="EMBL" id="CAXKWB010007862">
    <property type="protein sequence ID" value="CAL4088713.1"/>
    <property type="molecule type" value="Genomic_DNA"/>
</dbReference>
<evidence type="ECO:0000256" key="2">
    <source>
        <dbReference type="SAM" id="MobiDB-lite"/>
    </source>
</evidence>
<dbReference type="InterPro" id="IPR013783">
    <property type="entry name" value="Ig-like_fold"/>
</dbReference>
<reference evidence="5 6" key="1">
    <citation type="submission" date="2024-05" db="EMBL/GenBank/DDBJ databases">
        <authorList>
            <person name="Wallberg A."/>
        </authorList>
    </citation>
    <scope>NUCLEOTIDE SEQUENCE [LARGE SCALE GENOMIC DNA]</scope>
</reference>
<feature type="compositionally biased region" description="Polar residues" evidence="2">
    <location>
        <begin position="352"/>
        <end position="368"/>
    </location>
</feature>
<feature type="domain" description="Fibronectin type-III" evidence="4">
    <location>
        <begin position="1"/>
        <end position="74"/>
    </location>
</feature>
<feature type="region of interest" description="Disordered" evidence="2">
    <location>
        <begin position="352"/>
        <end position="389"/>
    </location>
</feature>
<evidence type="ECO:0000256" key="1">
    <source>
        <dbReference type="ARBA" id="ARBA00022737"/>
    </source>
</evidence>
<accession>A0AAV2QMN2</accession>
<feature type="domain" description="Fibronectin type-III" evidence="4">
    <location>
        <begin position="78"/>
        <end position="172"/>
    </location>
</feature>
<dbReference type="InterPro" id="IPR050991">
    <property type="entry name" value="ECM_Regulatory_Proteins"/>
</dbReference>
<dbReference type="PANTHER" id="PTHR46708">
    <property type="entry name" value="TENASCIN"/>
    <property type="match status" value="1"/>
</dbReference>
<feature type="transmembrane region" description="Helical" evidence="3">
    <location>
        <begin position="179"/>
        <end position="199"/>
    </location>
</feature>
<dbReference type="CDD" id="cd00063">
    <property type="entry name" value="FN3"/>
    <property type="match status" value="2"/>
</dbReference>